<gene>
    <name evidence="1" type="ORF">M9H77_20630</name>
</gene>
<evidence type="ECO:0000313" key="2">
    <source>
        <dbReference type="Proteomes" id="UP001060085"/>
    </source>
</evidence>
<organism evidence="1 2">
    <name type="scientific">Catharanthus roseus</name>
    <name type="common">Madagascar periwinkle</name>
    <name type="synonym">Vinca rosea</name>
    <dbReference type="NCBI Taxonomy" id="4058"/>
    <lineage>
        <taxon>Eukaryota</taxon>
        <taxon>Viridiplantae</taxon>
        <taxon>Streptophyta</taxon>
        <taxon>Embryophyta</taxon>
        <taxon>Tracheophyta</taxon>
        <taxon>Spermatophyta</taxon>
        <taxon>Magnoliopsida</taxon>
        <taxon>eudicotyledons</taxon>
        <taxon>Gunneridae</taxon>
        <taxon>Pentapetalae</taxon>
        <taxon>asterids</taxon>
        <taxon>lamiids</taxon>
        <taxon>Gentianales</taxon>
        <taxon>Apocynaceae</taxon>
        <taxon>Rauvolfioideae</taxon>
        <taxon>Vinceae</taxon>
        <taxon>Catharanthinae</taxon>
        <taxon>Catharanthus</taxon>
    </lineage>
</organism>
<accession>A0ACC0AMS8</accession>
<keyword evidence="2" id="KW-1185">Reference proteome</keyword>
<comment type="caution">
    <text evidence="1">The sequence shown here is derived from an EMBL/GenBank/DDBJ whole genome shotgun (WGS) entry which is preliminary data.</text>
</comment>
<dbReference type="EMBL" id="CM044705">
    <property type="protein sequence ID" value="KAI5661307.1"/>
    <property type="molecule type" value="Genomic_DNA"/>
</dbReference>
<evidence type="ECO:0000313" key="1">
    <source>
        <dbReference type="EMBL" id="KAI5661307.1"/>
    </source>
</evidence>
<reference evidence="2" key="1">
    <citation type="journal article" date="2023" name="Nat. Plants">
        <title>Single-cell RNA sequencing provides a high-resolution roadmap for understanding the multicellular compartmentation of specialized metabolism.</title>
        <authorList>
            <person name="Sun S."/>
            <person name="Shen X."/>
            <person name="Li Y."/>
            <person name="Li Y."/>
            <person name="Wang S."/>
            <person name="Li R."/>
            <person name="Zhang H."/>
            <person name="Shen G."/>
            <person name="Guo B."/>
            <person name="Wei J."/>
            <person name="Xu J."/>
            <person name="St-Pierre B."/>
            <person name="Chen S."/>
            <person name="Sun C."/>
        </authorList>
    </citation>
    <scope>NUCLEOTIDE SEQUENCE [LARGE SCALE GENOMIC DNA]</scope>
</reference>
<proteinExistence type="predicted"/>
<sequence>MRILSGLCLLLIFCSVFEVYKRFLGYFLGFLLMEALTCLDAFLKHLGSNCNFGCGLLVFGSFKPVLELFGLVLLFGFGLKVLNFSWYCKGFTRFLCDFGGKSALIDIRSRKKQDFDKYCVSKIASCRYGLLKYVQNPTTDCDADIGNKTRNCPNEDFESDKYVEDDELYDEDLEFDVLTLRRLVKNERRRANSANLELEKERMAAATAAEETMAMILRLQNEKSLIEMESKQYKRLAEEKQLHDQEVIQSLQWLVMKHESERAILEEQLRICQQKLNPIGNDEEECITPLKANNVDDFGFDPCLFSSLDMDFSLDKVLE</sequence>
<dbReference type="Proteomes" id="UP001060085">
    <property type="component" value="Linkage Group LG05"/>
</dbReference>
<protein>
    <submittedName>
        <fullName evidence="1">Uncharacterized protein</fullName>
    </submittedName>
</protein>
<name>A0ACC0AMS8_CATRO</name>